<keyword evidence="1" id="KW-0732">Signal</keyword>
<evidence type="ECO:0000313" key="2">
    <source>
        <dbReference type="EMBL" id="CAG9991005.1"/>
    </source>
</evidence>
<protein>
    <submittedName>
        <fullName evidence="2">Uncharacterized protein</fullName>
    </submittedName>
</protein>
<comment type="caution">
    <text evidence="2">The sequence shown here is derived from an EMBL/GenBank/DDBJ whole genome shotgun (WGS) entry which is preliminary data.</text>
</comment>
<dbReference type="AlphaFoldDB" id="A0A9N9UNU5"/>
<reference evidence="2 3" key="2">
    <citation type="submission" date="2021-10" db="EMBL/GenBank/DDBJ databases">
        <authorList>
            <person name="Piombo E."/>
        </authorList>
    </citation>
    <scope>NUCLEOTIDE SEQUENCE [LARGE SCALE GENOMIC DNA]</scope>
</reference>
<evidence type="ECO:0000313" key="3">
    <source>
        <dbReference type="Proteomes" id="UP000754883"/>
    </source>
</evidence>
<sequence>MKFSGFAALSAVALFLAPAIAEPIANPQSLDEAEAAYSITCTGGLRPDRVCTNGRKTNGCRCDSRGTYLCDPSSLRKPGGQRNVDWTRDRFEDFDWGFDHIFNI</sequence>
<feature type="signal peptide" evidence="1">
    <location>
        <begin position="1"/>
        <end position="21"/>
    </location>
</feature>
<organism evidence="2 3">
    <name type="scientific">Clonostachys byssicola</name>
    <dbReference type="NCBI Taxonomy" id="160290"/>
    <lineage>
        <taxon>Eukaryota</taxon>
        <taxon>Fungi</taxon>
        <taxon>Dikarya</taxon>
        <taxon>Ascomycota</taxon>
        <taxon>Pezizomycotina</taxon>
        <taxon>Sordariomycetes</taxon>
        <taxon>Hypocreomycetidae</taxon>
        <taxon>Hypocreales</taxon>
        <taxon>Bionectriaceae</taxon>
        <taxon>Clonostachys</taxon>
    </lineage>
</organism>
<dbReference type="OrthoDB" id="5242203at2759"/>
<dbReference type="EMBL" id="CABFNO020001476">
    <property type="protein sequence ID" value="CAG9991005.1"/>
    <property type="molecule type" value="Genomic_DNA"/>
</dbReference>
<proteinExistence type="predicted"/>
<evidence type="ECO:0000256" key="1">
    <source>
        <dbReference type="SAM" id="SignalP"/>
    </source>
</evidence>
<dbReference type="Proteomes" id="UP000754883">
    <property type="component" value="Unassembled WGS sequence"/>
</dbReference>
<feature type="chain" id="PRO_5040336095" evidence="1">
    <location>
        <begin position="22"/>
        <end position="104"/>
    </location>
</feature>
<accession>A0A9N9UNU5</accession>
<name>A0A9N9UNU5_9HYPO</name>
<reference evidence="3" key="1">
    <citation type="submission" date="2019-06" db="EMBL/GenBank/DDBJ databases">
        <authorList>
            <person name="Broberg M."/>
        </authorList>
    </citation>
    <scope>NUCLEOTIDE SEQUENCE [LARGE SCALE GENOMIC DNA]</scope>
</reference>
<gene>
    <name evidence="2" type="ORF">CBYS24578_00007232</name>
</gene>
<keyword evidence="3" id="KW-1185">Reference proteome</keyword>